<keyword evidence="4" id="KW-0964">Secreted</keyword>
<dbReference type="InterPro" id="IPR010345">
    <property type="entry name" value="IL-17_fam"/>
</dbReference>
<reference evidence="7 8" key="1">
    <citation type="submission" date="2024-04" db="EMBL/GenBank/DDBJ databases">
        <authorList>
            <person name="Waldvogel A.-M."/>
            <person name="Schoenle A."/>
        </authorList>
    </citation>
    <scope>NUCLEOTIDE SEQUENCE [LARGE SCALE GENOMIC DNA]</scope>
</reference>
<feature type="signal peptide" evidence="6">
    <location>
        <begin position="1"/>
        <end position="18"/>
    </location>
</feature>
<dbReference type="InterPro" id="IPR020440">
    <property type="entry name" value="IL-17_chr"/>
</dbReference>
<keyword evidence="8" id="KW-1185">Reference proteome</keyword>
<evidence type="ECO:0000256" key="2">
    <source>
        <dbReference type="ARBA" id="ARBA00007236"/>
    </source>
</evidence>
<protein>
    <submittedName>
        <fullName evidence="7">Uncharacterized protein</fullName>
    </submittedName>
</protein>
<gene>
    <name evidence="7" type="ORF">KC01_LOCUS16267</name>
</gene>
<comment type="similarity">
    <text evidence="2">Belongs to the IL-17 family.</text>
</comment>
<evidence type="ECO:0000256" key="5">
    <source>
        <dbReference type="ARBA" id="ARBA00022729"/>
    </source>
</evidence>
<dbReference type="PRINTS" id="PR01932">
    <property type="entry name" value="INTRLEUKIN17"/>
</dbReference>
<evidence type="ECO:0000313" key="8">
    <source>
        <dbReference type="Proteomes" id="UP001497482"/>
    </source>
</evidence>
<comment type="subcellular location">
    <subcellularLocation>
        <location evidence="1">Secreted</location>
    </subcellularLocation>
</comment>
<feature type="chain" id="PRO_5043931918" evidence="6">
    <location>
        <begin position="19"/>
        <end position="154"/>
    </location>
</feature>
<proteinExistence type="inferred from homology"/>
<dbReference type="GO" id="GO:0006954">
    <property type="term" value="P:inflammatory response"/>
    <property type="evidence" value="ECO:0007669"/>
    <property type="project" value="InterPro"/>
</dbReference>
<evidence type="ECO:0000256" key="3">
    <source>
        <dbReference type="ARBA" id="ARBA00022514"/>
    </source>
</evidence>
<evidence type="ECO:0000313" key="7">
    <source>
        <dbReference type="EMBL" id="CAL1586137.1"/>
    </source>
</evidence>
<keyword evidence="5 6" id="KW-0732">Signal</keyword>
<dbReference type="GO" id="GO:0005125">
    <property type="term" value="F:cytokine activity"/>
    <property type="evidence" value="ECO:0007669"/>
    <property type="project" value="UniProtKB-KW"/>
</dbReference>
<accession>A0AAV2KF20</accession>
<dbReference type="GO" id="GO:0005615">
    <property type="term" value="C:extracellular space"/>
    <property type="evidence" value="ECO:0007669"/>
    <property type="project" value="UniProtKB-KW"/>
</dbReference>
<dbReference type="Proteomes" id="UP001497482">
    <property type="component" value="Chromosome 17"/>
</dbReference>
<evidence type="ECO:0000256" key="6">
    <source>
        <dbReference type="SAM" id="SignalP"/>
    </source>
</evidence>
<organism evidence="7 8">
    <name type="scientific">Knipowitschia caucasica</name>
    <name type="common">Caucasian dwarf goby</name>
    <name type="synonym">Pomatoschistus caucasicus</name>
    <dbReference type="NCBI Taxonomy" id="637954"/>
    <lineage>
        <taxon>Eukaryota</taxon>
        <taxon>Metazoa</taxon>
        <taxon>Chordata</taxon>
        <taxon>Craniata</taxon>
        <taxon>Vertebrata</taxon>
        <taxon>Euteleostomi</taxon>
        <taxon>Actinopterygii</taxon>
        <taxon>Neopterygii</taxon>
        <taxon>Teleostei</taxon>
        <taxon>Neoteleostei</taxon>
        <taxon>Acanthomorphata</taxon>
        <taxon>Gobiaria</taxon>
        <taxon>Gobiiformes</taxon>
        <taxon>Gobioidei</taxon>
        <taxon>Gobiidae</taxon>
        <taxon>Gobiinae</taxon>
        <taxon>Knipowitschia</taxon>
    </lineage>
</organism>
<name>A0AAV2KF20_KNICA</name>
<dbReference type="EMBL" id="OZ035839">
    <property type="protein sequence ID" value="CAL1586137.1"/>
    <property type="molecule type" value="Genomic_DNA"/>
</dbReference>
<evidence type="ECO:0000256" key="4">
    <source>
        <dbReference type="ARBA" id="ARBA00022525"/>
    </source>
</evidence>
<keyword evidence="3" id="KW-0202">Cytokine</keyword>
<dbReference type="AlphaFoldDB" id="A0AAV2KF20"/>
<evidence type="ECO:0000256" key="1">
    <source>
        <dbReference type="ARBA" id="ARBA00004613"/>
    </source>
</evidence>
<sequence length="154" mass="17360">MHLLRTLLLLSLLAPLSGRKTQGRGGRWKGHTVRLRLDPKLPTGLPPLSSSSTANMSLAPWVYKTECVASRVPQCLSHARCLTSGCVLGDSGYEDRSLEAKPIYYQLLVIHRVPRRRYRTSRQRVQRKGYDFRLDTELVSVGCTCVRPIVLSQD</sequence>
<dbReference type="InterPro" id="IPR029034">
    <property type="entry name" value="Cystine-knot_cytokine"/>
</dbReference>
<dbReference type="SUPFAM" id="SSF57501">
    <property type="entry name" value="Cystine-knot cytokines"/>
    <property type="match status" value="1"/>
</dbReference>
<dbReference type="Gene3D" id="2.10.90.10">
    <property type="entry name" value="Cystine-knot cytokines"/>
    <property type="match status" value="1"/>
</dbReference>
<dbReference type="Pfam" id="PF06083">
    <property type="entry name" value="IL17"/>
    <property type="match status" value="1"/>
</dbReference>